<gene>
    <name evidence="3" type="ORF">PPENT_87.1.T0130455</name>
</gene>
<dbReference type="Proteomes" id="UP000689195">
    <property type="component" value="Unassembled WGS sequence"/>
</dbReference>
<feature type="region of interest" description="Disordered" evidence="2">
    <location>
        <begin position="141"/>
        <end position="174"/>
    </location>
</feature>
<sequence length="297" mass="35556">MKLYHRQFKLVQSNQKHELLIFQEQSQNNIDHRQKIQLFEKQDFEEGLENSKKHLEYQINTKLLKQQEIESHHKLGLIKNYSYHRKLIPQVQQQLVSPRAQSPYDQKDWIEFLSKQNEKLLEENEKKQKIINQLLESQAQPQKISNLNSPRLQQLPNQQPPKSVETKKVTSQISRLPQIKTPQPHLKHRIETKETTQTQDESNLVFQCFSSHTINQQNWSFGKQLNFDEERIEKNQNEQQQIAYTNVKQLKSTFQNKFNQKQYSQPAIQIKTNFSKPLLKLPQEFHLQTWSTKQQLI</sequence>
<dbReference type="OrthoDB" id="304363at2759"/>
<organism evidence="3 4">
    <name type="scientific">Paramecium pentaurelia</name>
    <dbReference type="NCBI Taxonomy" id="43138"/>
    <lineage>
        <taxon>Eukaryota</taxon>
        <taxon>Sar</taxon>
        <taxon>Alveolata</taxon>
        <taxon>Ciliophora</taxon>
        <taxon>Intramacronucleata</taxon>
        <taxon>Oligohymenophorea</taxon>
        <taxon>Peniculida</taxon>
        <taxon>Parameciidae</taxon>
        <taxon>Paramecium</taxon>
    </lineage>
</organism>
<keyword evidence="1" id="KW-0175">Coiled coil</keyword>
<dbReference type="EMBL" id="CAJJDO010000013">
    <property type="protein sequence ID" value="CAD8144896.1"/>
    <property type="molecule type" value="Genomic_DNA"/>
</dbReference>
<keyword evidence="4" id="KW-1185">Reference proteome</keyword>
<evidence type="ECO:0000313" key="3">
    <source>
        <dbReference type="EMBL" id="CAD8144896.1"/>
    </source>
</evidence>
<name>A0A8S1T079_9CILI</name>
<feature type="coiled-coil region" evidence="1">
    <location>
        <begin position="110"/>
        <end position="137"/>
    </location>
</feature>
<evidence type="ECO:0000313" key="4">
    <source>
        <dbReference type="Proteomes" id="UP000689195"/>
    </source>
</evidence>
<evidence type="ECO:0000256" key="2">
    <source>
        <dbReference type="SAM" id="MobiDB-lite"/>
    </source>
</evidence>
<feature type="compositionally biased region" description="Low complexity" evidence="2">
    <location>
        <begin position="146"/>
        <end position="161"/>
    </location>
</feature>
<accession>A0A8S1T079</accession>
<dbReference type="AlphaFoldDB" id="A0A8S1T079"/>
<comment type="caution">
    <text evidence="3">The sequence shown here is derived from an EMBL/GenBank/DDBJ whole genome shotgun (WGS) entry which is preliminary data.</text>
</comment>
<proteinExistence type="predicted"/>
<evidence type="ECO:0000256" key="1">
    <source>
        <dbReference type="SAM" id="Coils"/>
    </source>
</evidence>
<protein>
    <submittedName>
        <fullName evidence="3">Uncharacterized protein</fullName>
    </submittedName>
</protein>
<reference evidence="3" key="1">
    <citation type="submission" date="2021-01" db="EMBL/GenBank/DDBJ databases">
        <authorList>
            <consortium name="Genoscope - CEA"/>
            <person name="William W."/>
        </authorList>
    </citation>
    <scope>NUCLEOTIDE SEQUENCE</scope>
</reference>